<evidence type="ECO:0000313" key="3">
    <source>
        <dbReference type="Proteomes" id="UP000299102"/>
    </source>
</evidence>
<name>A0A4C1XN90_EUMVA</name>
<accession>A0A4C1XN90</accession>
<dbReference type="AlphaFoldDB" id="A0A4C1XN90"/>
<reference evidence="2 3" key="1">
    <citation type="journal article" date="2019" name="Commun. Biol.">
        <title>The bagworm genome reveals a unique fibroin gene that provides high tensile strength.</title>
        <authorList>
            <person name="Kono N."/>
            <person name="Nakamura H."/>
            <person name="Ohtoshi R."/>
            <person name="Tomita M."/>
            <person name="Numata K."/>
            <person name="Arakawa K."/>
        </authorList>
    </citation>
    <scope>NUCLEOTIDE SEQUENCE [LARGE SCALE GENOMIC DNA]</scope>
</reference>
<sequence>MNDDELISRRKKQNVDRVRAYRKRKKDLGAMPSTSTVQSGYPSPTPHKELRYKTAGINYQKGFFSESSWVSATRDFTESREYYNHTQLSVQRVNVKKVASCKRALAVKLRIRRFIDLFGGMRCGAGWAGDASLACRCAIDGPTKGIKKPVSKGNRLVIAYAGGEAGFVPNALLTFKVDTKSDDYHDNMISENYDRWFRTKLIPNL</sequence>
<dbReference type="Proteomes" id="UP000299102">
    <property type="component" value="Unassembled WGS sequence"/>
</dbReference>
<dbReference type="EMBL" id="BGZK01000898">
    <property type="protein sequence ID" value="GBP64472.1"/>
    <property type="molecule type" value="Genomic_DNA"/>
</dbReference>
<feature type="compositionally biased region" description="Polar residues" evidence="1">
    <location>
        <begin position="32"/>
        <end position="42"/>
    </location>
</feature>
<comment type="caution">
    <text evidence="2">The sequence shown here is derived from an EMBL/GenBank/DDBJ whole genome shotgun (WGS) entry which is preliminary data.</text>
</comment>
<evidence type="ECO:0000256" key="1">
    <source>
        <dbReference type="SAM" id="MobiDB-lite"/>
    </source>
</evidence>
<feature type="region of interest" description="Disordered" evidence="1">
    <location>
        <begin position="23"/>
        <end position="47"/>
    </location>
</feature>
<gene>
    <name evidence="2" type="ORF">EVAR_46236_1</name>
</gene>
<organism evidence="2 3">
    <name type="scientific">Eumeta variegata</name>
    <name type="common">Bagworm moth</name>
    <name type="synonym">Eumeta japonica</name>
    <dbReference type="NCBI Taxonomy" id="151549"/>
    <lineage>
        <taxon>Eukaryota</taxon>
        <taxon>Metazoa</taxon>
        <taxon>Ecdysozoa</taxon>
        <taxon>Arthropoda</taxon>
        <taxon>Hexapoda</taxon>
        <taxon>Insecta</taxon>
        <taxon>Pterygota</taxon>
        <taxon>Neoptera</taxon>
        <taxon>Endopterygota</taxon>
        <taxon>Lepidoptera</taxon>
        <taxon>Glossata</taxon>
        <taxon>Ditrysia</taxon>
        <taxon>Tineoidea</taxon>
        <taxon>Psychidae</taxon>
        <taxon>Oiketicinae</taxon>
        <taxon>Eumeta</taxon>
    </lineage>
</organism>
<dbReference type="OrthoDB" id="2266637at2759"/>
<evidence type="ECO:0000313" key="2">
    <source>
        <dbReference type="EMBL" id="GBP64472.1"/>
    </source>
</evidence>
<protein>
    <submittedName>
        <fullName evidence="2">Uncharacterized protein</fullName>
    </submittedName>
</protein>
<keyword evidence="3" id="KW-1185">Reference proteome</keyword>
<proteinExistence type="predicted"/>